<feature type="region of interest" description="Disordered" evidence="1">
    <location>
        <begin position="1"/>
        <end position="48"/>
    </location>
</feature>
<dbReference type="AlphaFoldDB" id="X8CJU1"/>
<feature type="compositionally biased region" description="Basic residues" evidence="1">
    <location>
        <begin position="34"/>
        <end position="48"/>
    </location>
</feature>
<reference evidence="2" key="1">
    <citation type="submission" date="2014-01" db="EMBL/GenBank/DDBJ databases">
        <authorList>
            <person name="Brown-Elliot B."/>
            <person name="Wallace R."/>
            <person name="Lenaerts A."/>
            <person name="Ordway D."/>
            <person name="DeGroote M.A."/>
            <person name="Parker T."/>
            <person name="Sizemore C."/>
            <person name="Tallon L.J."/>
            <person name="Sadzewicz L.K."/>
            <person name="Sengamalay N."/>
            <person name="Fraser C.M."/>
            <person name="Hine E."/>
            <person name="Shefchek K.A."/>
            <person name="Das S.P."/>
            <person name="Tettelin H."/>
        </authorList>
    </citation>
    <scope>NUCLEOTIDE SEQUENCE [LARGE SCALE GENOMIC DNA]</scope>
    <source>
        <strain evidence="2">4042</strain>
    </source>
</reference>
<feature type="compositionally biased region" description="Polar residues" evidence="1">
    <location>
        <begin position="1"/>
        <end position="29"/>
    </location>
</feature>
<protein>
    <submittedName>
        <fullName evidence="2">NHL repeat family protein</fullName>
    </submittedName>
</protein>
<dbReference type="PATRIC" id="fig|1299334.3.peg.3072"/>
<evidence type="ECO:0000256" key="1">
    <source>
        <dbReference type="SAM" id="MobiDB-lite"/>
    </source>
</evidence>
<sequence length="48" mass="5581">MWVTDTGNNRVLQLPSHSNTTQTALSFTGLNHPHGVRSARRRLRRRQR</sequence>
<evidence type="ECO:0000313" key="2">
    <source>
        <dbReference type="EMBL" id="EUA56354.1"/>
    </source>
</evidence>
<name>X8CJU1_MYCXE</name>
<dbReference type="Gene3D" id="2.40.10.500">
    <property type="match status" value="1"/>
</dbReference>
<proteinExistence type="predicted"/>
<comment type="caution">
    <text evidence="2">The sequence shown here is derived from an EMBL/GenBank/DDBJ whole genome shotgun (WGS) entry which is preliminary data.</text>
</comment>
<dbReference type="EMBL" id="JAOB01000031">
    <property type="protein sequence ID" value="EUA56354.1"/>
    <property type="molecule type" value="Genomic_DNA"/>
</dbReference>
<gene>
    <name evidence="2" type="ORF">I553_3322</name>
</gene>
<organism evidence="2">
    <name type="scientific">Mycobacterium xenopi 4042</name>
    <dbReference type="NCBI Taxonomy" id="1299334"/>
    <lineage>
        <taxon>Bacteria</taxon>
        <taxon>Bacillati</taxon>
        <taxon>Actinomycetota</taxon>
        <taxon>Actinomycetes</taxon>
        <taxon>Mycobacteriales</taxon>
        <taxon>Mycobacteriaceae</taxon>
        <taxon>Mycobacterium</taxon>
    </lineage>
</organism>
<accession>X8CJU1</accession>